<dbReference type="PROSITE" id="PS00211">
    <property type="entry name" value="ABC_TRANSPORTER_1"/>
    <property type="match status" value="2"/>
</dbReference>
<dbReference type="Gene3D" id="3.40.50.300">
    <property type="entry name" value="P-loop containing nucleotide triphosphate hydrolases"/>
    <property type="match status" value="2"/>
</dbReference>
<dbReference type="CDD" id="cd18578">
    <property type="entry name" value="ABC_6TM_Pgp_ABCB1_D2_like"/>
    <property type="match status" value="1"/>
</dbReference>
<accession>A0ABM1TDI3</accession>
<dbReference type="Proteomes" id="UP000694941">
    <property type="component" value="Unplaced"/>
</dbReference>
<feature type="transmembrane region" description="Helical" evidence="7">
    <location>
        <begin position="372"/>
        <end position="389"/>
    </location>
</feature>
<evidence type="ECO:0000256" key="7">
    <source>
        <dbReference type="SAM" id="Phobius"/>
    </source>
</evidence>
<gene>
    <name evidence="11" type="primary">LOC106469654</name>
</gene>
<dbReference type="PANTHER" id="PTHR43394:SF18">
    <property type="entry name" value="ABC TRANSPORTER B FAMILY MEMBER 11-LIKE"/>
    <property type="match status" value="1"/>
</dbReference>
<evidence type="ECO:0000256" key="6">
    <source>
        <dbReference type="ARBA" id="ARBA00023136"/>
    </source>
</evidence>
<dbReference type="GeneID" id="106469654"/>
<comment type="subcellular location">
    <subcellularLocation>
        <location evidence="1">Membrane</location>
        <topology evidence="1">Multi-pass membrane protein</topology>
    </subcellularLocation>
</comment>
<evidence type="ECO:0000259" key="8">
    <source>
        <dbReference type="PROSITE" id="PS50893"/>
    </source>
</evidence>
<evidence type="ECO:0000256" key="1">
    <source>
        <dbReference type="ARBA" id="ARBA00004141"/>
    </source>
</evidence>
<dbReference type="Pfam" id="PF00005">
    <property type="entry name" value="ABC_tran"/>
    <property type="match status" value="2"/>
</dbReference>
<dbReference type="InterPro" id="IPR003593">
    <property type="entry name" value="AAA+_ATPase"/>
</dbReference>
<keyword evidence="3" id="KW-0547">Nucleotide-binding</keyword>
<dbReference type="PANTHER" id="PTHR43394">
    <property type="entry name" value="ATP-DEPENDENT PERMEASE MDL1, MITOCHONDRIAL"/>
    <property type="match status" value="1"/>
</dbReference>
<evidence type="ECO:0000256" key="3">
    <source>
        <dbReference type="ARBA" id="ARBA00022741"/>
    </source>
</evidence>
<name>A0ABM1TDI3_LIMPO</name>
<dbReference type="RefSeq" id="XP_022253939.1">
    <property type="nucleotide sequence ID" value="XM_022398231.1"/>
</dbReference>
<feature type="non-terminal residue" evidence="11">
    <location>
        <position position="1"/>
    </location>
</feature>
<keyword evidence="10" id="KW-1185">Reference proteome</keyword>
<feature type="transmembrane region" description="Helical" evidence="7">
    <location>
        <begin position="222"/>
        <end position="247"/>
    </location>
</feature>
<dbReference type="InterPro" id="IPR036640">
    <property type="entry name" value="ABC1_TM_sf"/>
</dbReference>
<proteinExistence type="predicted"/>
<keyword evidence="2 7" id="KW-0812">Transmembrane</keyword>
<dbReference type="PROSITE" id="PS50893">
    <property type="entry name" value="ABC_TRANSPORTER_2"/>
    <property type="match status" value="1"/>
</dbReference>
<dbReference type="PROSITE" id="PS50929">
    <property type="entry name" value="ABC_TM1F"/>
    <property type="match status" value="1"/>
</dbReference>
<evidence type="ECO:0000259" key="9">
    <source>
        <dbReference type="PROSITE" id="PS50929"/>
    </source>
</evidence>
<protein>
    <submittedName>
        <fullName evidence="11">Multidrug resistance protein 1-like</fullName>
    </submittedName>
</protein>
<feature type="domain" description="ABC transporter" evidence="8">
    <location>
        <begin position="549"/>
        <end position="787"/>
    </location>
</feature>
<dbReference type="SUPFAM" id="SSF52540">
    <property type="entry name" value="P-loop containing nucleoside triphosphate hydrolases"/>
    <property type="match status" value="2"/>
</dbReference>
<evidence type="ECO:0000256" key="5">
    <source>
        <dbReference type="ARBA" id="ARBA00022989"/>
    </source>
</evidence>
<evidence type="ECO:0000313" key="10">
    <source>
        <dbReference type="Proteomes" id="UP000694941"/>
    </source>
</evidence>
<feature type="transmembrane region" description="Helical" evidence="7">
    <location>
        <begin position="267"/>
        <end position="293"/>
    </location>
</feature>
<dbReference type="SMART" id="SM00382">
    <property type="entry name" value="AAA"/>
    <property type="match status" value="2"/>
</dbReference>
<sequence length="793" mass="86917">VKIDGRDVRDLNIGWLRDHIGVVGQEPVLFATTIAENVRHGFPQSTTEDIERAVKSANAYDFINKLPKKYETLVGERGTQLSGGQKQRIAIARALVRNPKILLLDEATSALDTESESIVQAALDKVSLLSTLAISSLVFSQQMDIDDFGATSKPVKPQSLERQFSALSSTSIASEEAVTAFGRTASFKQSINNANMRKDSIEEKEKSNPSQTRLMKMTAPEWPYILTGCISSLLMGLSIPVFAIIFGEILQTLSNPDLDEVRKESTFYSLLFLAMGGASGIASFLQSFMFGIAGERLTLRIRKLCFTTMLKMDIGWFDSTKNNTGALCARLSSDAASVQGATGSRMSNLFQAFSTLVAGLTISFYYNWKLGLVLLCFVPLVLLATYFESRMISGQLLSEKSAGEEATKIAIEAIENIRTVASLHAENTFYSNYLKELTGPHKSSRKRSHLRGLTFGFSQSLPSFAYAAAMYYGGILISEQSLEYGDLFKVLEAVILGTAIVGQAVAFAPDYQKAKLSAVRIFKLLDTPTKIDSFSKSGLKVSPSAAGAVEFRSAEFSYPTRPEIKVLRNLNLEVEPGVTVALVGSSGCGKSTCIQLLERFYDCCKGSVMLDTTDVKELNVAALRSHIGIVSQEPVLFSYSIRENICYGDNCREVTMDEIISAARKANIHEFIKSLPAGYETSIGDRGSQLSGGQKQRVAIARALVRNPKLLLLDEATSALDAESEKIVQEALDKAREGRTCIIIAHRLSTIQNADQIFVIHHGRVVEKGKHSELLTKRGLYYKLHTAQVEKTD</sequence>
<keyword evidence="4" id="KW-0067">ATP-binding</keyword>
<evidence type="ECO:0000313" key="11">
    <source>
        <dbReference type="RefSeq" id="XP_022253939.1"/>
    </source>
</evidence>
<dbReference type="InterPro" id="IPR017871">
    <property type="entry name" value="ABC_transporter-like_CS"/>
</dbReference>
<keyword evidence="5 7" id="KW-1133">Transmembrane helix</keyword>
<reference evidence="11" key="1">
    <citation type="submission" date="2025-08" db="UniProtKB">
        <authorList>
            <consortium name="RefSeq"/>
        </authorList>
    </citation>
    <scope>IDENTIFICATION</scope>
    <source>
        <tissue evidence="11">Muscle</tissue>
    </source>
</reference>
<dbReference type="Pfam" id="PF00664">
    <property type="entry name" value="ABC_membrane"/>
    <property type="match status" value="1"/>
</dbReference>
<dbReference type="InterPro" id="IPR011527">
    <property type="entry name" value="ABC1_TM_dom"/>
</dbReference>
<evidence type="ECO:0000256" key="4">
    <source>
        <dbReference type="ARBA" id="ARBA00022840"/>
    </source>
</evidence>
<dbReference type="CDD" id="cd03249">
    <property type="entry name" value="ABC_MTABC3_MDL1_MDL2"/>
    <property type="match status" value="1"/>
</dbReference>
<dbReference type="InterPro" id="IPR003439">
    <property type="entry name" value="ABC_transporter-like_ATP-bd"/>
</dbReference>
<keyword evidence="6 7" id="KW-0472">Membrane</keyword>
<evidence type="ECO:0000256" key="2">
    <source>
        <dbReference type="ARBA" id="ARBA00022692"/>
    </source>
</evidence>
<organism evidence="10 11">
    <name type="scientific">Limulus polyphemus</name>
    <name type="common">Atlantic horseshoe crab</name>
    <dbReference type="NCBI Taxonomy" id="6850"/>
    <lineage>
        <taxon>Eukaryota</taxon>
        <taxon>Metazoa</taxon>
        <taxon>Ecdysozoa</taxon>
        <taxon>Arthropoda</taxon>
        <taxon>Chelicerata</taxon>
        <taxon>Merostomata</taxon>
        <taxon>Xiphosura</taxon>
        <taxon>Limulidae</taxon>
        <taxon>Limulus</taxon>
    </lineage>
</organism>
<dbReference type="Gene3D" id="1.20.1560.10">
    <property type="entry name" value="ABC transporter type 1, transmembrane domain"/>
    <property type="match status" value="1"/>
</dbReference>
<dbReference type="SUPFAM" id="SSF90123">
    <property type="entry name" value="ABC transporter transmembrane region"/>
    <property type="match status" value="1"/>
</dbReference>
<feature type="domain" description="ABC transmembrane type-1" evidence="9">
    <location>
        <begin position="226"/>
        <end position="513"/>
    </location>
</feature>
<dbReference type="InterPro" id="IPR027417">
    <property type="entry name" value="P-loop_NTPase"/>
</dbReference>
<dbReference type="InterPro" id="IPR039421">
    <property type="entry name" value="Type_1_exporter"/>
</dbReference>